<keyword evidence="1" id="KW-0863">Zinc-finger</keyword>
<name>A0AAD7E736_9AGAR</name>
<accession>A0AAD7E736</accession>
<dbReference type="AlphaFoldDB" id="A0AAD7E736"/>
<keyword evidence="5" id="KW-1185">Reference proteome</keyword>
<dbReference type="PROSITE" id="PS00028">
    <property type="entry name" value="ZINC_FINGER_C2H2_1"/>
    <property type="match status" value="1"/>
</dbReference>
<comment type="caution">
    <text evidence="4">The sequence shown here is derived from an EMBL/GenBank/DDBJ whole genome shotgun (WGS) entry which is preliminary data.</text>
</comment>
<feature type="signal peptide" evidence="2">
    <location>
        <begin position="1"/>
        <end position="22"/>
    </location>
</feature>
<gene>
    <name evidence="4" type="ORF">DFH08DRAFT_827517</name>
</gene>
<dbReference type="SUPFAM" id="SSF57667">
    <property type="entry name" value="beta-beta-alpha zinc fingers"/>
    <property type="match status" value="1"/>
</dbReference>
<keyword evidence="1" id="KW-0479">Metal-binding</keyword>
<dbReference type="Proteomes" id="UP001218218">
    <property type="component" value="Unassembled WGS sequence"/>
</dbReference>
<feature type="domain" description="C2H2-type" evidence="3">
    <location>
        <begin position="109"/>
        <end position="136"/>
    </location>
</feature>
<keyword evidence="2" id="KW-0732">Signal</keyword>
<dbReference type="EMBL" id="JARIHO010000134">
    <property type="protein sequence ID" value="KAJ7301478.1"/>
    <property type="molecule type" value="Genomic_DNA"/>
</dbReference>
<evidence type="ECO:0000256" key="2">
    <source>
        <dbReference type="SAM" id="SignalP"/>
    </source>
</evidence>
<reference evidence="4" key="1">
    <citation type="submission" date="2023-03" db="EMBL/GenBank/DDBJ databases">
        <title>Massive genome expansion in bonnet fungi (Mycena s.s.) driven by repeated elements and novel gene families across ecological guilds.</title>
        <authorList>
            <consortium name="Lawrence Berkeley National Laboratory"/>
            <person name="Harder C.B."/>
            <person name="Miyauchi S."/>
            <person name="Viragh M."/>
            <person name="Kuo A."/>
            <person name="Thoen E."/>
            <person name="Andreopoulos B."/>
            <person name="Lu D."/>
            <person name="Skrede I."/>
            <person name="Drula E."/>
            <person name="Henrissat B."/>
            <person name="Morin E."/>
            <person name="Kohler A."/>
            <person name="Barry K."/>
            <person name="LaButti K."/>
            <person name="Morin E."/>
            <person name="Salamov A."/>
            <person name="Lipzen A."/>
            <person name="Mereny Z."/>
            <person name="Hegedus B."/>
            <person name="Baldrian P."/>
            <person name="Stursova M."/>
            <person name="Weitz H."/>
            <person name="Taylor A."/>
            <person name="Grigoriev I.V."/>
            <person name="Nagy L.G."/>
            <person name="Martin F."/>
            <person name="Kauserud H."/>
        </authorList>
    </citation>
    <scope>NUCLEOTIDE SEQUENCE</scope>
    <source>
        <strain evidence="4">CBHHK002</strain>
    </source>
</reference>
<evidence type="ECO:0000313" key="4">
    <source>
        <dbReference type="EMBL" id="KAJ7301478.1"/>
    </source>
</evidence>
<proteinExistence type="predicted"/>
<dbReference type="GO" id="GO:0008270">
    <property type="term" value="F:zinc ion binding"/>
    <property type="evidence" value="ECO:0007669"/>
    <property type="project" value="UniProtKB-KW"/>
</dbReference>
<dbReference type="Gene3D" id="3.30.160.60">
    <property type="entry name" value="Classic Zinc Finger"/>
    <property type="match status" value="1"/>
</dbReference>
<feature type="chain" id="PRO_5041952215" description="C2H2-type domain-containing protein" evidence="2">
    <location>
        <begin position="23"/>
        <end position="426"/>
    </location>
</feature>
<evidence type="ECO:0000313" key="5">
    <source>
        <dbReference type="Proteomes" id="UP001218218"/>
    </source>
</evidence>
<dbReference type="InterPro" id="IPR036236">
    <property type="entry name" value="Znf_C2H2_sf"/>
</dbReference>
<sequence length="426" mass="46394">MNGKKNWTQSVTVFTAVTAVTAVPLPVPSCQTLEKTPVETTAVAVTEAPQTRYRGRNTGSGLLGSLKSRALNVAASPPTSLPHMQSTTADSLSPMRAHKGNLRVLPKTKFCSLCPATFTPTAHLKRHFRSHTKDRMFRCNLCQFSEFTRSDLLSQAHLWGGLQSLSQDILREPSQAIPQPDSEDFSTVHRLTSSDSFANRELLEHNEQLTRLSLSPLPSGFVGVRCILDGPSSLFPQDLPTFDEPVRFPFDIAHEDSQDSAAFSLDECRSLTLGSDFDALVNWGGFSTVAVDQEMDFAECLTRPPLSSHFNLGHLPASFFRPIPGGPTNSCTDMGMADTSPLLTRIFHACGAISMNTPEAATVVDGTLSSATAEIIQICSMLQNGNLFLNHDATDPVSDIPYQHVDLTLGFVLLQRSVSFVAEVRD</sequence>
<dbReference type="InterPro" id="IPR013087">
    <property type="entry name" value="Znf_C2H2_type"/>
</dbReference>
<protein>
    <recommendedName>
        <fullName evidence="3">C2H2-type domain-containing protein</fullName>
    </recommendedName>
</protein>
<evidence type="ECO:0000259" key="3">
    <source>
        <dbReference type="PROSITE" id="PS50157"/>
    </source>
</evidence>
<evidence type="ECO:0000256" key="1">
    <source>
        <dbReference type="PROSITE-ProRule" id="PRU00042"/>
    </source>
</evidence>
<organism evidence="4 5">
    <name type="scientific">Mycena albidolilacea</name>
    <dbReference type="NCBI Taxonomy" id="1033008"/>
    <lineage>
        <taxon>Eukaryota</taxon>
        <taxon>Fungi</taxon>
        <taxon>Dikarya</taxon>
        <taxon>Basidiomycota</taxon>
        <taxon>Agaricomycotina</taxon>
        <taxon>Agaricomycetes</taxon>
        <taxon>Agaricomycetidae</taxon>
        <taxon>Agaricales</taxon>
        <taxon>Marasmiineae</taxon>
        <taxon>Mycenaceae</taxon>
        <taxon>Mycena</taxon>
    </lineage>
</organism>
<dbReference type="PROSITE" id="PS50157">
    <property type="entry name" value="ZINC_FINGER_C2H2_2"/>
    <property type="match status" value="1"/>
</dbReference>
<keyword evidence="1" id="KW-0862">Zinc</keyword>